<comment type="caution">
    <text evidence="1">The sequence shown here is derived from an EMBL/GenBank/DDBJ whole genome shotgun (WGS) entry which is preliminary data.</text>
</comment>
<name>A0A7Z7NIF2_XANCH</name>
<evidence type="ECO:0000313" key="2">
    <source>
        <dbReference type="Proteomes" id="UP000234345"/>
    </source>
</evidence>
<sequence>MPTLLRVYRRYPGRQQNACRDQGGQGGAGHLVGHAIDSSKGAQVCGPASAQWYRMKMYLSIRMKRLTSQKSGGILASPSRPAEGQAL</sequence>
<reference evidence="1 2" key="1">
    <citation type="submission" date="2017-10" db="EMBL/GenBank/DDBJ databases">
        <authorList>
            <person name="Regsiter A."/>
            <person name="William W."/>
        </authorList>
    </citation>
    <scope>NUCLEOTIDE SEQUENCE [LARGE SCALE GENOMIC DNA]</scope>
    <source>
        <strain evidence="1 2">CFBP6991</strain>
    </source>
</reference>
<dbReference type="Proteomes" id="UP000234345">
    <property type="component" value="Unassembled WGS sequence"/>
</dbReference>
<gene>
    <name evidence="1" type="ORF">XFF6991_390037</name>
</gene>
<evidence type="ECO:0000313" key="1">
    <source>
        <dbReference type="EMBL" id="SOO24589.1"/>
    </source>
</evidence>
<dbReference type="EMBL" id="OCZC01000065">
    <property type="protein sequence ID" value="SOO24589.1"/>
    <property type="molecule type" value="Genomic_DNA"/>
</dbReference>
<organism evidence="1 2">
    <name type="scientific">Xanthomonas campestris pv. phaseoli</name>
    <dbReference type="NCBI Taxonomy" id="317013"/>
    <lineage>
        <taxon>Bacteria</taxon>
        <taxon>Pseudomonadati</taxon>
        <taxon>Pseudomonadota</taxon>
        <taxon>Gammaproteobacteria</taxon>
        <taxon>Lysobacterales</taxon>
        <taxon>Lysobacteraceae</taxon>
        <taxon>Xanthomonas</taxon>
    </lineage>
</organism>
<accession>A0A7Z7NIF2</accession>
<dbReference type="AlphaFoldDB" id="A0A7Z7NIF2"/>
<proteinExistence type="predicted"/>
<protein>
    <submittedName>
        <fullName evidence="1">Uncharacterized protein</fullName>
    </submittedName>
</protein>